<keyword evidence="2" id="KW-0378">Hydrolase</keyword>
<gene>
    <name evidence="2" type="ORF">EV650_2278</name>
</gene>
<keyword evidence="2" id="KW-0121">Carboxypeptidase</keyword>
<dbReference type="InterPro" id="IPR012338">
    <property type="entry name" value="Beta-lactam/transpept-like"/>
</dbReference>
<protein>
    <submittedName>
        <fullName evidence="2">D-alanyl-D-alanine carboxypeptidase</fullName>
    </submittedName>
</protein>
<proteinExistence type="predicted"/>
<dbReference type="SUPFAM" id="SSF56601">
    <property type="entry name" value="beta-lactamase/transpeptidase-like"/>
    <property type="match status" value="1"/>
</dbReference>
<dbReference type="PANTHER" id="PTHR46825:SF7">
    <property type="entry name" value="D-ALANYL-D-ALANINE CARBOXYPEPTIDASE"/>
    <property type="match status" value="1"/>
</dbReference>
<keyword evidence="3" id="KW-1185">Reference proteome</keyword>
<dbReference type="PANTHER" id="PTHR46825">
    <property type="entry name" value="D-ALANYL-D-ALANINE-CARBOXYPEPTIDASE/ENDOPEPTIDASE AMPH"/>
    <property type="match status" value="1"/>
</dbReference>
<evidence type="ECO:0000259" key="1">
    <source>
        <dbReference type="Pfam" id="PF00144"/>
    </source>
</evidence>
<evidence type="ECO:0000313" key="3">
    <source>
        <dbReference type="Proteomes" id="UP000295447"/>
    </source>
</evidence>
<dbReference type="GO" id="GO:0004180">
    <property type="term" value="F:carboxypeptidase activity"/>
    <property type="evidence" value="ECO:0007669"/>
    <property type="project" value="UniProtKB-KW"/>
</dbReference>
<feature type="domain" description="Beta-lactamase-related" evidence="1">
    <location>
        <begin position="7"/>
        <end position="286"/>
    </location>
</feature>
<organism evidence="2 3">
    <name type="scientific">Kribbella kalugense</name>
    <dbReference type="NCBI Taxonomy" id="2512221"/>
    <lineage>
        <taxon>Bacteria</taxon>
        <taxon>Bacillati</taxon>
        <taxon>Actinomycetota</taxon>
        <taxon>Actinomycetes</taxon>
        <taxon>Propionibacteriales</taxon>
        <taxon>Kribbellaceae</taxon>
        <taxon>Kribbella</taxon>
    </lineage>
</organism>
<dbReference type="RefSeq" id="WP_134118025.1">
    <property type="nucleotide sequence ID" value="NZ_SODF01000001.1"/>
</dbReference>
<dbReference type="OrthoDB" id="9809635at2"/>
<dbReference type="AlphaFoldDB" id="A0A4R7ZZW8"/>
<dbReference type="Pfam" id="PF00144">
    <property type="entry name" value="Beta-lactamase"/>
    <property type="match status" value="1"/>
</dbReference>
<dbReference type="Proteomes" id="UP000295447">
    <property type="component" value="Unassembled WGS sequence"/>
</dbReference>
<reference evidence="2 3" key="1">
    <citation type="submission" date="2019-03" db="EMBL/GenBank/DDBJ databases">
        <title>Genomic Encyclopedia of Type Strains, Phase III (KMG-III): the genomes of soil and plant-associated and newly described type strains.</title>
        <authorList>
            <person name="Whitman W."/>
        </authorList>
    </citation>
    <scope>NUCLEOTIDE SEQUENCE [LARGE SCALE GENOMIC DNA]</scope>
    <source>
        <strain evidence="2 3">VKM Ac-2570</strain>
    </source>
</reference>
<dbReference type="EMBL" id="SODF01000001">
    <property type="protein sequence ID" value="TDW23425.1"/>
    <property type="molecule type" value="Genomic_DNA"/>
</dbReference>
<comment type="caution">
    <text evidence="2">The sequence shown here is derived from an EMBL/GenBank/DDBJ whole genome shotgun (WGS) entry which is preliminary data.</text>
</comment>
<dbReference type="InterPro" id="IPR050491">
    <property type="entry name" value="AmpC-like"/>
</dbReference>
<accession>A0A4R7ZZW8</accession>
<evidence type="ECO:0000313" key="2">
    <source>
        <dbReference type="EMBL" id="TDW23425.1"/>
    </source>
</evidence>
<dbReference type="InterPro" id="IPR001466">
    <property type="entry name" value="Beta-lactam-related"/>
</dbReference>
<dbReference type="Gene3D" id="3.40.710.10">
    <property type="entry name" value="DD-peptidase/beta-lactamase superfamily"/>
    <property type="match status" value="1"/>
</dbReference>
<name>A0A4R7ZZW8_9ACTN</name>
<keyword evidence="2" id="KW-0645">Protease</keyword>
<sequence length="324" mass="35263">MQAYLDSLVDDGAAGVLLHYRSGDQTWIGSSGRSQLDPDRPVDPDGWFRVGSVTKTFTAVVVLQLVAEGKLRLDDPVGEWVPGVPDAISLRQLLNHTSGLYNYTDDLAADRHLLDRYLHRDPAEALRTGLTKPRLFDPGASWSYSNTNYIVLGLLIEAVTGNAYGDEVRTRVLQQLGLERTLLPGDDVDLPEPHARGYLEIAGEWVDLARFNASQAWAAGEIVSTAADLNRFYAAVLGGELLGEPEQEAMLTVVPVDDSFGYALGIERRRLPDGQVVWGHTGGIFGFQTLSYHAADLSRQLTLSYTGTTLAVPETGQVLAGLLT</sequence>